<dbReference type="EMBL" id="CP104013">
    <property type="protein sequence ID" value="UYP45723.1"/>
    <property type="molecule type" value="Genomic_DNA"/>
</dbReference>
<dbReference type="Pfam" id="PF04077">
    <property type="entry name" value="DsrH"/>
    <property type="match status" value="1"/>
</dbReference>
<evidence type="ECO:0000313" key="2">
    <source>
        <dbReference type="Proteomes" id="UP001208689"/>
    </source>
</evidence>
<organism evidence="1 2">
    <name type="scientific">Candidatus Lokiarchaeum ossiferum</name>
    <dbReference type="NCBI Taxonomy" id="2951803"/>
    <lineage>
        <taxon>Archaea</taxon>
        <taxon>Promethearchaeati</taxon>
        <taxon>Promethearchaeota</taxon>
        <taxon>Promethearchaeia</taxon>
        <taxon>Promethearchaeales</taxon>
        <taxon>Promethearchaeaceae</taxon>
        <taxon>Candidatus Lokiarchaeum</taxon>
    </lineage>
</organism>
<dbReference type="Gene3D" id="3.40.1260.10">
    <property type="entry name" value="DsrEFH-like"/>
    <property type="match status" value="1"/>
</dbReference>
<keyword evidence="2" id="KW-1185">Reference proteome</keyword>
<reference evidence="1" key="1">
    <citation type="submission" date="2022-09" db="EMBL/GenBank/DDBJ databases">
        <title>Actin cytoskeleton and complex cell architecture in an #Asgard archaeon.</title>
        <authorList>
            <person name="Ponce Toledo R.I."/>
            <person name="Schleper C."/>
            <person name="Rodrigues Oliveira T."/>
            <person name="Wollweber F."/>
            <person name="Xu J."/>
            <person name="Rittmann S."/>
            <person name="Klingl A."/>
            <person name="Pilhofer M."/>
        </authorList>
    </citation>
    <scope>NUCLEOTIDE SEQUENCE</scope>
    <source>
        <strain evidence="1">B-35</strain>
    </source>
</reference>
<name>A0ABY6HQU8_9ARCH</name>
<gene>
    <name evidence="1" type="ORF">NEF87_002008</name>
</gene>
<dbReference type="InterPro" id="IPR027396">
    <property type="entry name" value="DsrEFH-like"/>
</dbReference>
<proteinExistence type="predicted"/>
<evidence type="ECO:0008006" key="3">
    <source>
        <dbReference type="Google" id="ProtNLM"/>
    </source>
</evidence>
<dbReference type="Proteomes" id="UP001208689">
    <property type="component" value="Chromosome"/>
</dbReference>
<evidence type="ECO:0000313" key="1">
    <source>
        <dbReference type="EMBL" id="UYP45723.1"/>
    </source>
</evidence>
<sequence>MVKNLILYGQSGFESGPTLNLAEFVIGLEECAVILMEDGVNGLMKPTGAEMTKENAPYHSLIQQNIPIFYLLEDVEARGGISENVIASIQSITYSELIDKIDAAERVISWL</sequence>
<dbReference type="InterPro" id="IPR007215">
    <property type="entry name" value="Sulphur_relay_TusB/DsrH"/>
</dbReference>
<accession>A0ABY6HQU8</accession>
<dbReference type="SUPFAM" id="SSF75169">
    <property type="entry name" value="DsrEFH-like"/>
    <property type="match status" value="1"/>
</dbReference>
<protein>
    <recommendedName>
        <fullName evidence="3">Sulfurtransferase complex subunit TusB</fullName>
    </recommendedName>
</protein>